<dbReference type="eggNOG" id="ENOG502T5JC">
    <property type="taxonomic scope" value="Eukaryota"/>
</dbReference>
<evidence type="ECO:0000256" key="1">
    <source>
        <dbReference type="SAM" id="MobiDB-lite"/>
    </source>
</evidence>
<sequence length="150" mass="17326">MDDDPATSHARDKEALRSLADELLELEADRDLQQVIVESYETAPNPDAYSNDKKGAVRTLEAVKKTIDDKKLQKRRLEQRIHAARSADRQTARDVASGEDRNMWEARNRWGTGMWIFSVLVCYSQCPPNGRIFRFHDLLWPWSVEALQVK</sequence>
<dbReference type="Proteomes" id="UP000007174">
    <property type="component" value="Unassembled WGS sequence"/>
</dbReference>
<evidence type="ECO:0000313" key="3">
    <source>
        <dbReference type="Proteomes" id="UP000007174"/>
    </source>
</evidence>
<accession>H1V5Q3</accession>
<proteinExistence type="predicted"/>
<organism evidence="2 3">
    <name type="scientific">Colletotrichum higginsianum (strain IMI 349063)</name>
    <name type="common">Crucifer anthracnose fungus</name>
    <dbReference type="NCBI Taxonomy" id="759273"/>
    <lineage>
        <taxon>Eukaryota</taxon>
        <taxon>Fungi</taxon>
        <taxon>Dikarya</taxon>
        <taxon>Ascomycota</taxon>
        <taxon>Pezizomycotina</taxon>
        <taxon>Sordariomycetes</taxon>
        <taxon>Hypocreomycetidae</taxon>
        <taxon>Glomerellales</taxon>
        <taxon>Glomerellaceae</taxon>
        <taxon>Colletotrichum</taxon>
        <taxon>Colletotrichum destructivum species complex</taxon>
    </lineage>
</organism>
<dbReference type="VEuPathDB" id="FungiDB:CH63R_07578"/>
<dbReference type="AlphaFoldDB" id="H1V5Q3"/>
<reference evidence="3" key="1">
    <citation type="journal article" date="2012" name="Nat. Genet.">
        <title>Lifestyle transitions in plant pathogenic Colletotrichum fungi deciphered by genome and transcriptome analyses.</title>
        <authorList>
            <person name="O'Connell R.J."/>
            <person name="Thon M.R."/>
            <person name="Hacquard S."/>
            <person name="Amyotte S.G."/>
            <person name="Kleemann J."/>
            <person name="Torres M.F."/>
            <person name="Damm U."/>
            <person name="Buiate E.A."/>
            <person name="Epstein L."/>
            <person name="Alkan N."/>
            <person name="Altmueller J."/>
            <person name="Alvarado-Balderrama L."/>
            <person name="Bauser C.A."/>
            <person name="Becker C."/>
            <person name="Birren B.W."/>
            <person name="Chen Z."/>
            <person name="Choi J."/>
            <person name="Crouch J.A."/>
            <person name="Duvick J.P."/>
            <person name="Farman M.A."/>
            <person name="Gan P."/>
            <person name="Heiman D."/>
            <person name="Henrissat B."/>
            <person name="Howard R.J."/>
            <person name="Kabbage M."/>
            <person name="Koch C."/>
            <person name="Kracher B."/>
            <person name="Kubo Y."/>
            <person name="Law A.D."/>
            <person name="Lebrun M.-H."/>
            <person name="Lee Y.-H."/>
            <person name="Miyara I."/>
            <person name="Moore N."/>
            <person name="Neumann U."/>
            <person name="Nordstroem K."/>
            <person name="Panaccione D.G."/>
            <person name="Panstruga R."/>
            <person name="Place M."/>
            <person name="Proctor R.H."/>
            <person name="Prusky D."/>
            <person name="Rech G."/>
            <person name="Reinhardt R."/>
            <person name="Rollins J.A."/>
            <person name="Rounsley S."/>
            <person name="Schardl C.L."/>
            <person name="Schwartz D.C."/>
            <person name="Shenoy N."/>
            <person name="Shirasu K."/>
            <person name="Sikhakolli U.R."/>
            <person name="Stueber K."/>
            <person name="Sukno S.A."/>
            <person name="Sweigard J.A."/>
            <person name="Takano Y."/>
            <person name="Takahara H."/>
            <person name="Trail F."/>
            <person name="van der Does H.C."/>
            <person name="Voll L.M."/>
            <person name="Will I."/>
            <person name="Young S."/>
            <person name="Zeng Q."/>
            <person name="Zhang J."/>
            <person name="Zhou S."/>
            <person name="Dickman M.B."/>
            <person name="Schulze-Lefert P."/>
            <person name="Ver Loren van Themaat E."/>
            <person name="Ma L.-J."/>
            <person name="Vaillancourt L.J."/>
        </authorList>
    </citation>
    <scope>NUCLEOTIDE SEQUENCE [LARGE SCALE GENOMIC DNA]</scope>
    <source>
        <strain evidence="3">IMI 349063</strain>
    </source>
</reference>
<dbReference type="EMBL" id="CACQ02001586">
    <property type="protein sequence ID" value="CCF35555.1"/>
    <property type="molecule type" value="Genomic_DNA"/>
</dbReference>
<dbReference type="HOGENOM" id="CLU_146152_0_0_1"/>
<evidence type="ECO:0000313" key="2">
    <source>
        <dbReference type="EMBL" id="CCF35555.1"/>
    </source>
</evidence>
<feature type="region of interest" description="Disordered" evidence="1">
    <location>
        <begin position="80"/>
        <end position="100"/>
    </location>
</feature>
<gene>
    <name evidence="2" type="ORF">CH063_07310</name>
</gene>
<protein>
    <submittedName>
        <fullName evidence="2">Uncharacterized protein</fullName>
    </submittedName>
</protein>
<name>H1V5Q3_COLHI</name>